<gene>
    <name evidence="1" type="ORF">FHX74_000560</name>
</gene>
<sequence length="232" mass="24351">MTPDSKNALVVGASRGLGLGLAARLLERGWRVTATGRGAGSDGLRALAGRHGGLTPETVDIDDPAAVAALHDRLAGTPLDLLFVNAGVTHDRWETVADVSTETFQRVMLTNALSPVRFVEAFADLVVPSGTLAVMSSGQGSITNNTRVTGWEIYRASKAALNQLMRSWAARHPDDPRTLLLVAPGWVRTDLGGPDAGLSVEESTAGVADVLEAQAGRGGLQFLDHRGATVPW</sequence>
<keyword evidence="2" id="KW-1185">Reference proteome</keyword>
<organism evidence="1 2">
    <name type="scientific">Microlunatus kandeliicorticis</name>
    <dbReference type="NCBI Taxonomy" id="1759536"/>
    <lineage>
        <taxon>Bacteria</taxon>
        <taxon>Bacillati</taxon>
        <taxon>Actinomycetota</taxon>
        <taxon>Actinomycetes</taxon>
        <taxon>Propionibacteriales</taxon>
        <taxon>Propionibacteriaceae</taxon>
        <taxon>Microlunatus</taxon>
    </lineage>
</organism>
<dbReference type="RefSeq" id="WP_182558536.1">
    <property type="nucleotide sequence ID" value="NZ_JACGWT010000001.1"/>
</dbReference>
<dbReference type="PRINTS" id="PR00081">
    <property type="entry name" value="GDHRDH"/>
</dbReference>
<dbReference type="GO" id="GO:0016616">
    <property type="term" value="F:oxidoreductase activity, acting on the CH-OH group of donors, NAD or NADP as acceptor"/>
    <property type="evidence" value="ECO:0007669"/>
    <property type="project" value="TreeGrafter"/>
</dbReference>
<protein>
    <submittedName>
        <fullName evidence="1">NAD(P)-dependent dehydrogenase (Short-subunit alcohol dehydrogenase family)</fullName>
    </submittedName>
</protein>
<dbReference type="PANTHER" id="PTHR45458">
    <property type="entry name" value="SHORT-CHAIN DEHYDROGENASE/REDUCTASE SDR"/>
    <property type="match status" value="1"/>
</dbReference>
<dbReference type="SUPFAM" id="SSF51735">
    <property type="entry name" value="NAD(P)-binding Rossmann-fold domains"/>
    <property type="match status" value="1"/>
</dbReference>
<reference evidence="1 2" key="1">
    <citation type="submission" date="2020-07" db="EMBL/GenBank/DDBJ databases">
        <title>Sequencing the genomes of 1000 actinobacteria strains.</title>
        <authorList>
            <person name="Klenk H.-P."/>
        </authorList>
    </citation>
    <scope>NUCLEOTIDE SEQUENCE [LARGE SCALE GENOMIC DNA]</scope>
    <source>
        <strain evidence="1 2">DSM 100723</strain>
    </source>
</reference>
<dbReference type="Gene3D" id="3.40.50.720">
    <property type="entry name" value="NAD(P)-binding Rossmann-like Domain"/>
    <property type="match status" value="1"/>
</dbReference>
<comment type="caution">
    <text evidence="1">The sequence shown here is derived from an EMBL/GenBank/DDBJ whole genome shotgun (WGS) entry which is preliminary data.</text>
</comment>
<accession>A0A7W3IPQ0</accession>
<name>A0A7W3IPQ0_9ACTN</name>
<dbReference type="AlphaFoldDB" id="A0A7W3IPQ0"/>
<proteinExistence type="predicted"/>
<dbReference type="InterPro" id="IPR002347">
    <property type="entry name" value="SDR_fam"/>
</dbReference>
<dbReference type="InterPro" id="IPR036291">
    <property type="entry name" value="NAD(P)-bd_dom_sf"/>
</dbReference>
<dbReference type="PANTHER" id="PTHR45458:SF1">
    <property type="entry name" value="SHORT CHAIN DEHYDROGENASE"/>
    <property type="match status" value="1"/>
</dbReference>
<evidence type="ECO:0000313" key="2">
    <source>
        <dbReference type="Proteomes" id="UP000523079"/>
    </source>
</evidence>
<dbReference type="InterPro" id="IPR052184">
    <property type="entry name" value="SDR_enzymes"/>
</dbReference>
<dbReference type="EMBL" id="JACGWT010000001">
    <property type="protein sequence ID" value="MBA8792966.1"/>
    <property type="molecule type" value="Genomic_DNA"/>
</dbReference>
<dbReference type="Pfam" id="PF00106">
    <property type="entry name" value="adh_short"/>
    <property type="match status" value="1"/>
</dbReference>
<dbReference type="Proteomes" id="UP000523079">
    <property type="component" value="Unassembled WGS sequence"/>
</dbReference>
<evidence type="ECO:0000313" key="1">
    <source>
        <dbReference type="EMBL" id="MBA8792966.1"/>
    </source>
</evidence>